<name>A0AAE3AEN3_9FIRM</name>
<dbReference type="InterPro" id="IPR010327">
    <property type="entry name" value="FldB/FldC_alpha/beta"/>
</dbReference>
<comment type="caution">
    <text evidence="1">The sequence shown here is derived from an EMBL/GenBank/DDBJ whole genome shotgun (WGS) entry which is preliminary data.</text>
</comment>
<sequence>MKKFDLKKTVAKARSLDYKKLARDFVYGKPAGERRLGDLYMDKTGLYKHREWRGIKDTFYYFNKVWLYNYGMMVYDVMRYGGIVTFAKGCWRYRWMGQTYLPVLHWFDRGMEGLRGEALRACPWHYRGMVNATIFQFMQMFRNDLNLNKSDKVRAKHDKTMAHDETVWGGVFYPFSKEVENVPLQMVPYFVTCHVNNHTVLNYIDAVQSLGLPGDPCPMCQAEAGLFVLDDVPDYYKAVITSNEACDGSVATSILQDWLMDKPLFAMPQPMQFDDPLVQEHCQREIEEAWKFIGEQTGAAFDWNQLVKRLESQNELQRFEWEKWDVAANTDFYPINGVSQALYRIYQSQYGDLPGWHEMDKKVRKIMEKCVEQRINSFPLTRHRVIAWSCAPLYYSNWCTWAYNCWGLNTIINMDSLMFNMTIRTDSYSHTLADMAQYHEWAPMRRMAVGGMHHIFELWENMEKFHCDMVVMYDQLLCKGMQGVHGMFEDEFRARDVHAIWLPHALPDKRNVSRAEIRSIINDYMTTVMHEEPIDPSLLEFDDSQSW</sequence>
<dbReference type="EMBL" id="JAJEPW010000019">
    <property type="protein sequence ID" value="MCC2129417.1"/>
    <property type="molecule type" value="Genomic_DNA"/>
</dbReference>
<dbReference type="AlphaFoldDB" id="A0AAE3AEN3"/>
<evidence type="ECO:0000313" key="2">
    <source>
        <dbReference type="Proteomes" id="UP001199319"/>
    </source>
</evidence>
<reference evidence="1" key="1">
    <citation type="submission" date="2021-10" db="EMBL/GenBank/DDBJ databases">
        <title>Anaerobic single-cell dispensing facilitates the cultivation of human gut bacteria.</title>
        <authorList>
            <person name="Afrizal A."/>
        </authorList>
    </citation>
    <scope>NUCLEOTIDE SEQUENCE</scope>
    <source>
        <strain evidence="1">CLA-AA-H272</strain>
    </source>
</reference>
<protein>
    <submittedName>
        <fullName evidence="1">2-hydroxyacyl-CoA dehydratase family protein</fullName>
    </submittedName>
</protein>
<evidence type="ECO:0000313" key="1">
    <source>
        <dbReference type="EMBL" id="MCC2129417.1"/>
    </source>
</evidence>
<accession>A0AAE3AEN3</accession>
<keyword evidence="2" id="KW-1185">Reference proteome</keyword>
<gene>
    <name evidence="1" type="ORF">LKD37_07810</name>
</gene>
<dbReference type="Proteomes" id="UP001199319">
    <property type="component" value="Unassembled WGS sequence"/>
</dbReference>
<organism evidence="1 2">
    <name type="scientific">Brotocaccenecus cirricatena</name>
    <dbReference type="NCBI Taxonomy" id="3064195"/>
    <lineage>
        <taxon>Bacteria</taxon>
        <taxon>Bacillati</taxon>
        <taxon>Bacillota</taxon>
        <taxon>Clostridia</taxon>
        <taxon>Eubacteriales</taxon>
        <taxon>Oscillospiraceae</taxon>
        <taxon>Brotocaccenecus</taxon>
    </lineage>
</organism>
<proteinExistence type="predicted"/>
<dbReference type="Pfam" id="PF06050">
    <property type="entry name" value="HGD-D"/>
    <property type="match status" value="1"/>
</dbReference>
<dbReference type="RefSeq" id="WP_302928697.1">
    <property type="nucleotide sequence ID" value="NZ_JAJEPW010000019.1"/>
</dbReference>